<dbReference type="Proteomes" id="UP001225933">
    <property type="component" value="Unassembled WGS sequence"/>
</dbReference>
<dbReference type="InterPro" id="IPR009057">
    <property type="entry name" value="Homeodomain-like_sf"/>
</dbReference>
<keyword evidence="2" id="KW-0238">DNA-binding</keyword>
<dbReference type="AlphaFoldDB" id="A0AAJ1R1N2"/>
<keyword evidence="5" id="KW-0732">Signal</keyword>
<evidence type="ECO:0000259" key="6">
    <source>
        <dbReference type="PROSITE" id="PS01124"/>
    </source>
</evidence>
<dbReference type="SMART" id="SM00342">
    <property type="entry name" value="HTH_ARAC"/>
    <property type="match status" value="1"/>
</dbReference>
<dbReference type="EMBL" id="JAUHGV010000002">
    <property type="protein sequence ID" value="MDN4011320.1"/>
    <property type="molecule type" value="Genomic_DNA"/>
</dbReference>
<dbReference type="PANTHER" id="PTHR43280">
    <property type="entry name" value="ARAC-FAMILY TRANSCRIPTIONAL REGULATOR"/>
    <property type="match status" value="1"/>
</dbReference>
<dbReference type="Pfam" id="PF12833">
    <property type="entry name" value="HTH_18"/>
    <property type="match status" value="1"/>
</dbReference>
<dbReference type="PANTHER" id="PTHR43280:SF34">
    <property type="entry name" value="ARAC-FAMILY TRANSCRIPTIONAL REGULATOR"/>
    <property type="match status" value="1"/>
</dbReference>
<dbReference type="PROSITE" id="PS01124">
    <property type="entry name" value="HTH_ARAC_FAMILY_2"/>
    <property type="match status" value="1"/>
</dbReference>
<organism evidence="7 8">
    <name type="scientific">Chryseobacterium gambrini</name>
    <dbReference type="NCBI Taxonomy" id="373672"/>
    <lineage>
        <taxon>Bacteria</taxon>
        <taxon>Pseudomonadati</taxon>
        <taxon>Bacteroidota</taxon>
        <taxon>Flavobacteriia</taxon>
        <taxon>Flavobacteriales</taxon>
        <taxon>Weeksellaceae</taxon>
        <taxon>Chryseobacterium group</taxon>
        <taxon>Chryseobacterium</taxon>
    </lineage>
</organism>
<protein>
    <submittedName>
        <fullName evidence="7">Helix-turn-helix domain-containing protein</fullName>
    </submittedName>
</protein>
<proteinExistence type="predicted"/>
<keyword evidence="4" id="KW-0472">Membrane</keyword>
<dbReference type="Gene3D" id="1.25.40.10">
    <property type="entry name" value="Tetratricopeptide repeat domain"/>
    <property type="match status" value="1"/>
</dbReference>
<gene>
    <name evidence="7" type="ORF">QX233_02485</name>
</gene>
<dbReference type="SUPFAM" id="SSF46689">
    <property type="entry name" value="Homeodomain-like"/>
    <property type="match status" value="1"/>
</dbReference>
<evidence type="ECO:0000256" key="4">
    <source>
        <dbReference type="SAM" id="Phobius"/>
    </source>
</evidence>
<keyword evidence="3" id="KW-0804">Transcription</keyword>
<dbReference type="GO" id="GO:0003700">
    <property type="term" value="F:DNA-binding transcription factor activity"/>
    <property type="evidence" value="ECO:0007669"/>
    <property type="project" value="InterPro"/>
</dbReference>
<name>A0AAJ1R1N2_9FLAO</name>
<feature type="signal peptide" evidence="5">
    <location>
        <begin position="1"/>
        <end position="21"/>
    </location>
</feature>
<dbReference type="InterPro" id="IPR018060">
    <property type="entry name" value="HTH_AraC"/>
</dbReference>
<comment type="caution">
    <text evidence="7">The sequence shown here is derived from an EMBL/GenBank/DDBJ whole genome shotgun (WGS) entry which is preliminary data.</text>
</comment>
<evidence type="ECO:0000256" key="5">
    <source>
        <dbReference type="SAM" id="SignalP"/>
    </source>
</evidence>
<dbReference type="SUPFAM" id="SSF48452">
    <property type="entry name" value="TPR-like"/>
    <property type="match status" value="1"/>
</dbReference>
<evidence type="ECO:0000256" key="1">
    <source>
        <dbReference type="ARBA" id="ARBA00023015"/>
    </source>
</evidence>
<evidence type="ECO:0000313" key="7">
    <source>
        <dbReference type="EMBL" id="MDN4011320.1"/>
    </source>
</evidence>
<evidence type="ECO:0000256" key="3">
    <source>
        <dbReference type="ARBA" id="ARBA00023163"/>
    </source>
</evidence>
<keyword evidence="4" id="KW-0812">Transmembrane</keyword>
<feature type="chain" id="PRO_5042520368" evidence="5">
    <location>
        <begin position="22"/>
        <end position="568"/>
    </location>
</feature>
<keyword evidence="1" id="KW-0805">Transcription regulation</keyword>
<feature type="domain" description="HTH araC/xylS-type" evidence="6">
    <location>
        <begin position="454"/>
        <end position="562"/>
    </location>
</feature>
<feature type="transmembrane region" description="Helical" evidence="4">
    <location>
        <begin position="391"/>
        <end position="411"/>
    </location>
</feature>
<dbReference type="InterPro" id="IPR011990">
    <property type="entry name" value="TPR-like_helical_dom_sf"/>
</dbReference>
<keyword evidence="4" id="KW-1133">Transmembrane helix</keyword>
<accession>A0AAJ1R1N2</accession>
<evidence type="ECO:0000313" key="8">
    <source>
        <dbReference type="Proteomes" id="UP001225933"/>
    </source>
</evidence>
<sequence length="568" mass="67018">MNRLFITRFFVLMLYCLCVYAKGEQKNVYNNTDSLKKYSVDVLVQKCYSDINPKIYCDEMLSRKLSDEEKTKCYNIYALKYWFETVNNYEKAIQYLNLSNVYAKKTGNVTFEKTNLNIIAVIYALQNRYRYSLQLIEKRNRLKSVEKTDEIQELLSGGDDDAIYALLGNFGKSIKSYQRAIKNIDDYLSSHTDISPEKKYQLTFYKCIKYKNIFLSYDYEKKLDSAGIYLNKIKNSTLLQKDKDDIIGCTEADYFILLGKLDLAIQKATKDKNESKNDKARVFYDLYYLARAYQLKKNYKESLKYCEQGLNTIVLNIDFVNIELELYRIAMENADKLGDNANYLKYSKLYQEKNKKLNYDSKAEFISKLYSLDQIEPLEYELNHTRNFMTYLWVAILLLGSLTAFLIHRFFTLRKYKKRFMEINADFEKEILKQKQDEGEPKIYRNNLSDEKEQEILDKLSKFEKKQQFLSPAVSLSSLSAQIGTNTNYLSSIIKKHKESNFNGYLNQLRIDYIVIKLKQNPEYLNYKISYLAEECGFSSHTVFSRIFIDKMGIPPSKFIEYLKKEKG</sequence>
<dbReference type="Gene3D" id="1.10.10.60">
    <property type="entry name" value="Homeodomain-like"/>
    <property type="match status" value="2"/>
</dbReference>
<evidence type="ECO:0000256" key="2">
    <source>
        <dbReference type="ARBA" id="ARBA00023125"/>
    </source>
</evidence>
<dbReference type="GO" id="GO:0043565">
    <property type="term" value="F:sequence-specific DNA binding"/>
    <property type="evidence" value="ECO:0007669"/>
    <property type="project" value="InterPro"/>
</dbReference>
<reference evidence="7" key="1">
    <citation type="submission" date="2023-06" db="EMBL/GenBank/DDBJ databases">
        <title>Two Chryseobacterium gambrini strains from China.</title>
        <authorList>
            <person name="Zeng J."/>
            <person name="Wu Y."/>
        </authorList>
    </citation>
    <scope>NUCLEOTIDE SEQUENCE</scope>
    <source>
        <strain evidence="7">SQ219</strain>
    </source>
</reference>